<dbReference type="KEGG" id="tso:IZ6_19530"/>
<feature type="transmembrane region" description="Helical" evidence="1">
    <location>
        <begin position="84"/>
        <end position="104"/>
    </location>
</feature>
<organism evidence="2 3">
    <name type="scientific">Terrihabitans soli</name>
    <dbReference type="NCBI Taxonomy" id="708113"/>
    <lineage>
        <taxon>Bacteria</taxon>
        <taxon>Pseudomonadati</taxon>
        <taxon>Pseudomonadota</taxon>
        <taxon>Alphaproteobacteria</taxon>
        <taxon>Hyphomicrobiales</taxon>
        <taxon>Terrihabitans</taxon>
    </lineage>
</organism>
<evidence type="ECO:0000313" key="3">
    <source>
        <dbReference type="Proteomes" id="UP000515317"/>
    </source>
</evidence>
<sequence>MAIGGLISGLLSYFIGFDDRYGERFLIDGVPMLPALFFGIVLALGIYYWETGNIAVILGVFLGVAIGWWAAVKTGGDLFLENEVLAGILAGLVGSAVTAATLWLAAKDFRYWHNVAAVLAFGAIAGALIAFQWVALFAIWQGGVAALAGYAVALRPRPRQTAALATVNK</sequence>
<keyword evidence="1" id="KW-0812">Transmembrane</keyword>
<proteinExistence type="predicted"/>
<evidence type="ECO:0000313" key="2">
    <source>
        <dbReference type="EMBL" id="BCJ91218.1"/>
    </source>
</evidence>
<protein>
    <submittedName>
        <fullName evidence="2">Uncharacterized protein</fullName>
    </submittedName>
</protein>
<accession>A0A6S6QXD8</accession>
<dbReference type="Proteomes" id="UP000515317">
    <property type="component" value="Chromosome"/>
</dbReference>
<reference evidence="2 3" key="1">
    <citation type="submission" date="2020-08" db="EMBL/GenBank/DDBJ databases">
        <title>Genome sequence of Rhizobiales bacterium strain IZ6.</title>
        <authorList>
            <person name="Nakai R."/>
            <person name="Naganuma T."/>
        </authorList>
    </citation>
    <scope>NUCLEOTIDE SEQUENCE [LARGE SCALE GENOMIC DNA]</scope>
    <source>
        <strain evidence="2 3">IZ6</strain>
    </source>
</reference>
<dbReference type="AlphaFoldDB" id="A0A6S6QXD8"/>
<gene>
    <name evidence="2" type="ORF">IZ6_19530</name>
</gene>
<keyword evidence="1" id="KW-1133">Transmembrane helix</keyword>
<evidence type="ECO:0000256" key="1">
    <source>
        <dbReference type="SAM" id="Phobius"/>
    </source>
</evidence>
<feature type="transmembrane region" description="Helical" evidence="1">
    <location>
        <begin position="54"/>
        <end position="72"/>
    </location>
</feature>
<keyword evidence="1" id="KW-0472">Membrane</keyword>
<feature type="transmembrane region" description="Helical" evidence="1">
    <location>
        <begin position="111"/>
        <end position="131"/>
    </location>
</feature>
<keyword evidence="3" id="KW-1185">Reference proteome</keyword>
<dbReference type="EMBL" id="AP023361">
    <property type="protein sequence ID" value="BCJ91218.1"/>
    <property type="molecule type" value="Genomic_DNA"/>
</dbReference>
<feature type="transmembrane region" description="Helical" evidence="1">
    <location>
        <begin position="137"/>
        <end position="154"/>
    </location>
</feature>
<feature type="transmembrane region" description="Helical" evidence="1">
    <location>
        <begin position="32"/>
        <end position="49"/>
    </location>
</feature>
<name>A0A6S6QXD8_9HYPH</name>